<evidence type="ECO:0000313" key="2">
    <source>
        <dbReference type="Proteomes" id="UP000318437"/>
    </source>
</evidence>
<reference evidence="1 2" key="1">
    <citation type="submission" date="2019-02" db="EMBL/GenBank/DDBJ databases">
        <title>Deep-cultivation of Planctomycetes and their phenomic and genomic characterization uncovers novel biology.</title>
        <authorList>
            <person name="Wiegand S."/>
            <person name="Jogler M."/>
            <person name="Boedeker C."/>
            <person name="Pinto D."/>
            <person name="Vollmers J."/>
            <person name="Rivas-Marin E."/>
            <person name="Kohn T."/>
            <person name="Peeters S.H."/>
            <person name="Heuer A."/>
            <person name="Rast P."/>
            <person name="Oberbeckmann S."/>
            <person name="Bunk B."/>
            <person name="Jeske O."/>
            <person name="Meyerdierks A."/>
            <person name="Storesund J.E."/>
            <person name="Kallscheuer N."/>
            <person name="Luecker S."/>
            <person name="Lage O.M."/>
            <person name="Pohl T."/>
            <person name="Merkel B.J."/>
            <person name="Hornburger P."/>
            <person name="Mueller R.-W."/>
            <person name="Bruemmer F."/>
            <person name="Labrenz M."/>
            <person name="Spormann A.M."/>
            <person name="Op Den Camp H."/>
            <person name="Overmann J."/>
            <person name="Amann R."/>
            <person name="Jetten M.S.M."/>
            <person name="Mascher T."/>
            <person name="Medema M.H."/>
            <person name="Devos D.P."/>
            <person name="Kaster A.-K."/>
            <person name="Ovreas L."/>
            <person name="Rohde M."/>
            <person name="Galperin M.Y."/>
            <person name="Jogler C."/>
        </authorList>
    </citation>
    <scope>NUCLEOTIDE SEQUENCE [LARGE SCALE GENOMIC DNA]</scope>
    <source>
        <strain evidence="1 2">Pla144</strain>
    </source>
</reference>
<name>A0A5C6C9D9_9BACT</name>
<gene>
    <name evidence="1" type="ORF">Pla144_48920</name>
</gene>
<organism evidence="1 2">
    <name type="scientific">Bythopirellula polymerisocia</name>
    <dbReference type="NCBI Taxonomy" id="2528003"/>
    <lineage>
        <taxon>Bacteria</taxon>
        <taxon>Pseudomonadati</taxon>
        <taxon>Planctomycetota</taxon>
        <taxon>Planctomycetia</taxon>
        <taxon>Pirellulales</taxon>
        <taxon>Lacipirellulaceae</taxon>
        <taxon>Bythopirellula</taxon>
    </lineage>
</organism>
<dbReference type="OrthoDB" id="256126at2"/>
<dbReference type="Proteomes" id="UP000318437">
    <property type="component" value="Unassembled WGS sequence"/>
</dbReference>
<proteinExistence type="predicted"/>
<dbReference type="RefSeq" id="WP_146453104.1">
    <property type="nucleotide sequence ID" value="NZ_SJPS01000014.1"/>
</dbReference>
<dbReference type="InterPro" id="IPR025701">
    <property type="entry name" value="UBQ-conjugat_E2_E"/>
</dbReference>
<dbReference type="Pfam" id="PF14462">
    <property type="entry name" value="Prok-E2_E"/>
    <property type="match status" value="1"/>
</dbReference>
<evidence type="ECO:0000313" key="1">
    <source>
        <dbReference type="EMBL" id="TWU20725.1"/>
    </source>
</evidence>
<keyword evidence="2" id="KW-1185">Reference proteome</keyword>
<dbReference type="EMBL" id="SJPS01000014">
    <property type="protein sequence ID" value="TWU20725.1"/>
    <property type="molecule type" value="Genomic_DNA"/>
</dbReference>
<accession>A0A5C6C9D9</accession>
<evidence type="ECO:0008006" key="3">
    <source>
        <dbReference type="Google" id="ProtNLM"/>
    </source>
</evidence>
<comment type="caution">
    <text evidence="1">The sequence shown here is derived from an EMBL/GenBank/DDBJ whole genome shotgun (WGS) entry which is preliminary data.</text>
</comment>
<protein>
    <recommendedName>
        <fullName evidence="3">Ubiquitin-conjugating enzyme</fullName>
    </recommendedName>
</protein>
<sequence length="131" mass="15304">MSTLEHDLRNLSCAGFSLWVDERRRFVIVEHVQLPLGYDRHWIPVLIELPRSYPMVPPGVGGNRVYIPKGMRFLGSLLQDVHPACTPNFITPGWRDWAWLCYEKIDWNPLRDDLITFIELIRANLTNPTTF</sequence>
<dbReference type="AlphaFoldDB" id="A0A5C6C9D9"/>